<evidence type="ECO:0000256" key="5">
    <source>
        <dbReference type="ARBA" id="ARBA00023136"/>
    </source>
</evidence>
<feature type="region of interest" description="Disordered" evidence="7">
    <location>
        <begin position="224"/>
        <end position="246"/>
    </location>
</feature>
<evidence type="ECO:0000256" key="2">
    <source>
        <dbReference type="ARBA" id="ARBA00022692"/>
    </source>
</evidence>
<dbReference type="STRING" id="109264.A0A1F8ABD2"/>
<dbReference type="AlphaFoldDB" id="A0A1F8ABD2"/>
<evidence type="ECO:0000256" key="8">
    <source>
        <dbReference type="SAM" id="Phobius"/>
    </source>
</evidence>
<gene>
    <name evidence="12" type="ORF">ABOM_003122</name>
</gene>
<dbReference type="OrthoDB" id="444631at2759"/>
<feature type="transmembrane region" description="Helical" evidence="8">
    <location>
        <begin position="30"/>
        <end position="52"/>
    </location>
</feature>
<evidence type="ECO:0000259" key="10">
    <source>
        <dbReference type="Pfam" id="PF02776"/>
    </source>
</evidence>
<feature type="compositionally biased region" description="Pro residues" evidence="7">
    <location>
        <begin position="674"/>
        <end position="684"/>
    </location>
</feature>
<evidence type="ECO:0000259" key="9">
    <source>
        <dbReference type="Pfam" id="PF00205"/>
    </source>
</evidence>
<dbReference type="PANTHER" id="PTHR33048:SF55">
    <property type="entry name" value="INTEGRAL MEMBRANE PROTEIN"/>
    <property type="match status" value="1"/>
</dbReference>
<dbReference type="CDD" id="cd07035">
    <property type="entry name" value="TPP_PYR_POX_like"/>
    <property type="match status" value="1"/>
</dbReference>
<dbReference type="InterPro" id="IPR012001">
    <property type="entry name" value="Thiamin_PyroP_enz_TPP-bd_dom"/>
</dbReference>
<dbReference type="InterPro" id="IPR052337">
    <property type="entry name" value="SAT4-like"/>
</dbReference>
<feature type="domain" description="Thiamine pyrophosphate enzyme N-terminal TPP-binding" evidence="10">
    <location>
        <begin position="300"/>
        <end position="429"/>
    </location>
</feature>
<dbReference type="GO" id="GO:0016020">
    <property type="term" value="C:membrane"/>
    <property type="evidence" value="ECO:0007669"/>
    <property type="project" value="UniProtKB-SubCell"/>
</dbReference>
<evidence type="ECO:0000256" key="7">
    <source>
        <dbReference type="SAM" id="MobiDB-lite"/>
    </source>
</evidence>
<evidence type="ECO:0000256" key="3">
    <source>
        <dbReference type="ARBA" id="ARBA00022989"/>
    </source>
</evidence>
<comment type="similarity">
    <text evidence="6">Belongs to the SAT4 family.</text>
</comment>
<dbReference type="GO" id="GO:0030976">
    <property type="term" value="F:thiamine pyrophosphate binding"/>
    <property type="evidence" value="ECO:0007669"/>
    <property type="project" value="InterPro"/>
</dbReference>
<evidence type="ECO:0000259" key="11">
    <source>
        <dbReference type="Pfam" id="PF20684"/>
    </source>
</evidence>
<comment type="caution">
    <text evidence="12">The sequence shown here is derived from an EMBL/GenBank/DDBJ whole genome shotgun (WGS) entry which is preliminary data.</text>
</comment>
<dbReference type="Gene3D" id="3.40.50.970">
    <property type="match status" value="1"/>
</dbReference>
<dbReference type="Gene3D" id="3.40.50.1220">
    <property type="entry name" value="TPP-binding domain"/>
    <property type="match status" value="1"/>
</dbReference>
<keyword evidence="3 8" id="KW-1133">Transmembrane helix</keyword>
<proteinExistence type="inferred from homology"/>
<evidence type="ECO:0000256" key="6">
    <source>
        <dbReference type="ARBA" id="ARBA00038359"/>
    </source>
</evidence>
<reference evidence="12 13" key="1">
    <citation type="journal article" date="2016" name="Genome Biol. Evol.">
        <title>Draft genome sequence of an aflatoxigenic Aspergillus species, A. bombycis.</title>
        <authorList>
            <person name="Moore G.G."/>
            <person name="Mack B.M."/>
            <person name="Beltz S.B."/>
            <person name="Gilbert M.K."/>
        </authorList>
    </citation>
    <scope>NUCLEOTIDE SEQUENCE [LARGE SCALE GENOMIC DNA]</scope>
    <source>
        <strain evidence="13">NRRL 26010</strain>
    </source>
</reference>
<evidence type="ECO:0000313" key="13">
    <source>
        <dbReference type="Proteomes" id="UP000179179"/>
    </source>
</evidence>
<dbReference type="SUPFAM" id="SSF52518">
    <property type="entry name" value="Thiamin diphosphate-binding fold (THDP-binding)"/>
    <property type="match status" value="1"/>
</dbReference>
<dbReference type="Pfam" id="PF02776">
    <property type="entry name" value="TPP_enzyme_N"/>
    <property type="match status" value="1"/>
</dbReference>
<accession>A0A1F8ABD2</accession>
<keyword evidence="13" id="KW-1185">Reference proteome</keyword>
<protein>
    <submittedName>
        <fullName evidence="12">Acetolactate synthase</fullName>
    </submittedName>
</protein>
<dbReference type="Proteomes" id="UP000179179">
    <property type="component" value="Unassembled WGS sequence"/>
</dbReference>
<keyword evidence="4" id="KW-0786">Thiamine pyrophosphate</keyword>
<dbReference type="PANTHER" id="PTHR33048">
    <property type="entry name" value="PTH11-LIKE INTEGRAL MEMBRANE PROTEIN (AFU_ORTHOLOGUE AFUA_5G11245)"/>
    <property type="match status" value="1"/>
</dbReference>
<organism evidence="12 13">
    <name type="scientific">Aspergillus bombycis</name>
    <dbReference type="NCBI Taxonomy" id="109264"/>
    <lineage>
        <taxon>Eukaryota</taxon>
        <taxon>Fungi</taxon>
        <taxon>Dikarya</taxon>
        <taxon>Ascomycota</taxon>
        <taxon>Pezizomycotina</taxon>
        <taxon>Eurotiomycetes</taxon>
        <taxon>Eurotiomycetidae</taxon>
        <taxon>Eurotiales</taxon>
        <taxon>Aspergillaceae</taxon>
        <taxon>Aspergillus</taxon>
    </lineage>
</organism>
<dbReference type="Pfam" id="PF20684">
    <property type="entry name" value="Fung_rhodopsin"/>
    <property type="match status" value="1"/>
</dbReference>
<dbReference type="InterPro" id="IPR012000">
    <property type="entry name" value="Thiamin_PyroP_enz_cen_dom"/>
</dbReference>
<evidence type="ECO:0000256" key="1">
    <source>
        <dbReference type="ARBA" id="ARBA00004141"/>
    </source>
</evidence>
<dbReference type="Pfam" id="PF00205">
    <property type="entry name" value="TPP_enzyme_M"/>
    <property type="match status" value="1"/>
</dbReference>
<keyword evidence="2 8" id="KW-0812">Transmembrane</keyword>
<name>A0A1F8ABD2_9EURO</name>
<feature type="domain" description="Rhodopsin" evidence="11">
    <location>
        <begin position="4"/>
        <end position="208"/>
    </location>
</feature>
<dbReference type="SUPFAM" id="SSF52467">
    <property type="entry name" value="DHS-like NAD/FAD-binding domain"/>
    <property type="match status" value="1"/>
</dbReference>
<sequence length="708" mass="77473">MGDLACHYAFGRHRADVVRTGGNRVLALKFFWLFQIFYKLVLCLNKLSFLAFYLRLFPTPKFRLVCWITIALVLSSTFGFVIATIFQCIPVHASWHKDIPKTCVKNAEFRWSWAGYNTIMDIWVCLMPLPVLAQLHLDRIRKIGVMLVFCMGLFVCITSVIRMWAMAESTKTNDPTWGSFNALMWSAIEASTGIICACLPFLKHPIQRIIPGWLVSLSNSSRKTRPSYRMSRLGSQSGIRTGGQRDEDYYGEADAESMGSQGPIAKGQIVMKTDIVMRTQSMLGNSYKMDEVNTAGSTIVADAFLEALAEAGVDYLFTVLGSDHPSIIEAYIRRQNDPTRQYPKMILFQHEFVAMSAADGYARISHKPACVIAHVDVGTAALGQGLHNASSGRAPVVIFAGVAPSTLLGEAPGSRSEHVQWYQDIRDQAAIVAPYSRFSAEIKSPHNVGSLVHRAVLMATTGSPGPVYLTATREILATPISSVEPRPKPIPSCQLGSLSPEAVEMIGNALLDAKAPLVITGYLGRNHRAVQQLITLADTVQGIRVFDSELREVCFPATHPACITRSTGAGPAIQSADLILVLDADVPWIPRRVHPSPSAEIYHIDLDPRKERMNMFDIGASATFHADTASALSQLNTYITSSTRLPALQKSWSPRAQDLITAHKDGKVRIAPAPQHPSPPPANPAPSTTCVAASAPPSPRIQSTSQTR</sequence>
<dbReference type="GeneID" id="34446512"/>
<keyword evidence="5 8" id="KW-0472">Membrane</keyword>
<feature type="transmembrane region" description="Helical" evidence="8">
    <location>
        <begin position="113"/>
        <end position="133"/>
    </location>
</feature>
<dbReference type="GO" id="GO:0000287">
    <property type="term" value="F:magnesium ion binding"/>
    <property type="evidence" value="ECO:0007669"/>
    <property type="project" value="InterPro"/>
</dbReference>
<dbReference type="InterPro" id="IPR029035">
    <property type="entry name" value="DHS-like_NAD/FAD-binding_dom"/>
</dbReference>
<dbReference type="InterPro" id="IPR049326">
    <property type="entry name" value="Rhodopsin_dom_fungi"/>
</dbReference>
<dbReference type="InterPro" id="IPR029061">
    <property type="entry name" value="THDP-binding"/>
</dbReference>
<comment type="subcellular location">
    <subcellularLocation>
        <location evidence="1">Membrane</location>
        <topology evidence="1">Multi-pass membrane protein</topology>
    </subcellularLocation>
</comment>
<feature type="transmembrane region" description="Helical" evidence="8">
    <location>
        <begin position="145"/>
        <end position="167"/>
    </location>
</feature>
<evidence type="ECO:0000313" key="12">
    <source>
        <dbReference type="EMBL" id="OGM49014.1"/>
    </source>
</evidence>
<dbReference type="EMBL" id="LYCR01000012">
    <property type="protein sequence ID" value="OGM49014.1"/>
    <property type="molecule type" value="Genomic_DNA"/>
</dbReference>
<feature type="domain" description="Thiamine pyrophosphate enzyme central" evidence="9">
    <location>
        <begin position="508"/>
        <end position="615"/>
    </location>
</feature>
<feature type="region of interest" description="Disordered" evidence="7">
    <location>
        <begin position="668"/>
        <end position="708"/>
    </location>
</feature>
<feature type="transmembrane region" description="Helical" evidence="8">
    <location>
        <begin position="64"/>
        <end position="93"/>
    </location>
</feature>
<dbReference type="RefSeq" id="XP_022392731.1">
    <property type="nucleotide sequence ID" value="XM_022530252.1"/>
</dbReference>
<evidence type="ECO:0000256" key="4">
    <source>
        <dbReference type="ARBA" id="ARBA00023052"/>
    </source>
</evidence>